<dbReference type="Proteomes" id="UP001147782">
    <property type="component" value="Unassembled WGS sequence"/>
</dbReference>
<evidence type="ECO:0000313" key="2">
    <source>
        <dbReference type="Proteomes" id="UP001147782"/>
    </source>
</evidence>
<reference evidence="1" key="2">
    <citation type="journal article" date="2023" name="IMA Fungus">
        <title>Comparative genomic study of the Penicillium genus elucidates a diverse pangenome and 15 lateral gene transfer events.</title>
        <authorList>
            <person name="Petersen C."/>
            <person name="Sorensen T."/>
            <person name="Nielsen M.R."/>
            <person name="Sondergaard T.E."/>
            <person name="Sorensen J.L."/>
            <person name="Fitzpatrick D.A."/>
            <person name="Frisvad J.C."/>
            <person name="Nielsen K.L."/>
        </authorList>
    </citation>
    <scope>NUCLEOTIDE SEQUENCE</scope>
    <source>
        <strain evidence="1">IBT 29864</strain>
    </source>
</reference>
<accession>A0A9W9UVK1</accession>
<gene>
    <name evidence="1" type="ORF">N7496_011521</name>
</gene>
<evidence type="ECO:0000313" key="1">
    <source>
        <dbReference type="EMBL" id="KAJ5359108.1"/>
    </source>
</evidence>
<reference evidence="1" key="1">
    <citation type="submission" date="2022-11" db="EMBL/GenBank/DDBJ databases">
        <authorList>
            <person name="Petersen C."/>
        </authorList>
    </citation>
    <scope>NUCLEOTIDE SEQUENCE</scope>
    <source>
        <strain evidence="1">IBT 29864</strain>
    </source>
</reference>
<sequence>MEILAMCVTMATTMGLNKPGAARSRRTSNGDKRICHRIWLTLFCYENLFSFELGRASCIIDEHCYFPQWEDVGLGESTDSRLVEMIGKDRYEEQIGKDRVEEAISEKVKVTNETCRDVLQWAGSLPPDMRPDSDLISFYINHYLAPFAYTFTKPGDEGSKIVQS</sequence>
<dbReference type="CDD" id="cd12148">
    <property type="entry name" value="fungal_TF_MHR"/>
    <property type="match status" value="1"/>
</dbReference>
<dbReference type="GeneID" id="81443613"/>
<proteinExistence type="predicted"/>
<dbReference type="RefSeq" id="XP_056550394.1">
    <property type="nucleotide sequence ID" value="XM_056704434.1"/>
</dbReference>
<protein>
    <submittedName>
        <fullName evidence="1">Fungal specific transcription factor domain-containing protein</fullName>
    </submittedName>
</protein>
<dbReference type="AlphaFoldDB" id="A0A9W9UVK1"/>
<name>A0A9W9UVK1_9EURO</name>
<dbReference type="EMBL" id="JAPZBS010000009">
    <property type="protein sequence ID" value="KAJ5359108.1"/>
    <property type="molecule type" value="Genomic_DNA"/>
</dbReference>
<organism evidence="1 2">
    <name type="scientific">Penicillium cataractarum</name>
    <dbReference type="NCBI Taxonomy" id="2100454"/>
    <lineage>
        <taxon>Eukaryota</taxon>
        <taxon>Fungi</taxon>
        <taxon>Dikarya</taxon>
        <taxon>Ascomycota</taxon>
        <taxon>Pezizomycotina</taxon>
        <taxon>Eurotiomycetes</taxon>
        <taxon>Eurotiomycetidae</taxon>
        <taxon>Eurotiales</taxon>
        <taxon>Aspergillaceae</taxon>
        <taxon>Penicillium</taxon>
    </lineage>
</organism>
<keyword evidence="2" id="KW-1185">Reference proteome</keyword>
<comment type="caution">
    <text evidence="1">The sequence shown here is derived from an EMBL/GenBank/DDBJ whole genome shotgun (WGS) entry which is preliminary data.</text>
</comment>
<dbReference type="OrthoDB" id="3037908at2759"/>